<organism evidence="1 2">
    <name type="scientific">Rhodococcus rhodochrous KG-21</name>
    <dbReference type="NCBI Taxonomy" id="1441923"/>
    <lineage>
        <taxon>Bacteria</taxon>
        <taxon>Bacillati</taxon>
        <taxon>Actinomycetota</taxon>
        <taxon>Actinomycetes</taxon>
        <taxon>Mycobacteriales</taxon>
        <taxon>Nocardiaceae</taxon>
        <taxon>Rhodococcus</taxon>
    </lineage>
</organism>
<evidence type="ECO:0000313" key="1">
    <source>
        <dbReference type="EMBL" id="KOS55086.1"/>
    </source>
</evidence>
<accession>A0A0M8PF48</accession>
<feature type="non-terminal residue" evidence="1">
    <location>
        <position position="1"/>
    </location>
</feature>
<dbReference type="Proteomes" id="UP000037712">
    <property type="component" value="Unassembled WGS sequence"/>
</dbReference>
<evidence type="ECO:0000313" key="2">
    <source>
        <dbReference type="Proteomes" id="UP000037712"/>
    </source>
</evidence>
<proteinExistence type="predicted"/>
<gene>
    <name evidence="1" type="ORF">Z051_16920</name>
</gene>
<comment type="caution">
    <text evidence="1">The sequence shown here is derived from an EMBL/GenBank/DDBJ whole genome shotgun (WGS) entry which is preliminary data.</text>
</comment>
<dbReference type="AlphaFoldDB" id="A0A0M8PF48"/>
<reference evidence="1 2" key="1">
    <citation type="journal article" date="2015" name="Genome Announc.">
        <title>Draft Genome Sequence of Rhodococcus rhodochrous Strain KG-21, a Soil Isolate from Oil Fields of Krishna-Godavari Basin, India.</title>
        <authorList>
            <person name="Dawar C."/>
            <person name="Aggarwal R.K."/>
        </authorList>
    </citation>
    <scope>NUCLEOTIDE SEQUENCE [LARGE SCALE GENOMIC DNA]</scope>
    <source>
        <strain evidence="1 2">KG-21</strain>
    </source>
</reference>
<dbReference type="EMBL" id="AZYO01000047">
    <property type="protein sequence ID" value="KOS55086.1"/>
    <property type="molecule type" value="Genomic_DNA"/>
</dbReference>
<sequence>LLARHAVEPVRRVLPRNPVVLDGRTLEEIAPPARPVLPPLLRGYLRLGARICGEPAHDPEFGVADFVALQSLAGADARYLDRLRNAAENAEAAAGARA</sequence>
<name>A0A0M8PF48_RHORH</name>
<reference evidence="2" key="2">
    <citation type="submission" date="2015-01" db="EMBL/GenBank/DDBJ databases">
        <title>Draft genome sequence of potential hydrocarbon metabolising strain of Rhodococcus rhodochrous.</title>
        <authorList>
            <person name="Aggarwal R.K."/>
            <person name="Dawar C."/>
        </authorList>
    </citation>
    <scope>NUCLEOTIDE SEQUENCE [LARGE SCALE GENOMIC DNA]</scope>
    <source>
        <strain evidence="2">KG-21</strain>
    </source>
</reference>
<protein>
    <submittedName>
        <fullName evidence="1">Phosphohistidine phosphatase</fullName>
    </submittedName>
</protein>
<dbReference type="PATRIC" id="fig|1441923.3.peg.3703"/>